<name>A0AAV5QSR5_9ASCO</name>
<evidence type="ECO:0008006" key="4">
    <source>
        <dbReference type="Google" id="ProtNLM"/>
    </source>
</evidence>
<evidence type="ECO:0000313" key="3">
    <source>
        <dbReference type="Proteomes" id="UP001360560"/>
    </source>
</evidence>
<dbReference type="RefSeq" id="XP_064854913.1">
    <property type="nucleotide sequence ID" value="XM_064998841.1"/>
</dbReference>
<protein>
    <recommendedName>
        <fullName evidence="4">Inner membrane assembly complex subunit 17</fullName>
    </recommendedName>
</protein>
<evidence type="ECO:0000313" key="2">
    <source>
        <dbReference type="EMBL" id="GMM37917.1"/>
    </source>
</evidence>
<sequence>MIPIFPRLTGVMRPNLVSQAVQIRCFSSKSRFLKSNDIFNVSKKATKSKSNVTDESPVDAKKPVEHYVTKISPTHKQPITNTEQLMSQHEKNQKSINATIESLKQRIAEDPKKLEETLEELHSQSQTPKKPTLADFKWPLINTFLLTSIIYFILQYTWEYLDFEQTELEYKQQIEALELRIRELEETNEENQTALKEQKQKESEASHGWRRLFWF</sequence>
<reference evidence="2 3" key="1">
    <citation type="journal article" date="2023" name="Elife">
        <title>Identification of key yeast species and microbe-microbe interactions impacting larval growth of Drosophila in the wild.</title>
        <authorList>
            <person name="Mure A."/>
            <person name="Sugiura Y."/>
            <person name="Maeda R."/>
            <person name="Honda K."/>
            <person name="Sakurai N."/>
            <person name="Takahashi Y."/>
            <person name="Watada M."/>
            <person name="Katoh T."/>
            <person name="Gotoh A."/>
            <person name="Gotoh Y."/>
            <person name="Taniguchi I."/>
            <person name="Nakamura K."/>
            <person name="Hayashi T."/>
            <person name="Katayama T."/>
            <person name="Uemura T."/>
            <person name="Hattori Y."/>
        </authorList>
    </citation>
    <scope>NUCLEOTIDE SEQUENCE [LARGE SCALE GENOMIC DNA]</scope>
    <source>
        <strain evidence="2 3">SC-9</strain>
    </source>
</reference>
<dbReference type="Proteomes" id="UP001360560">
    <property type="component" value="Unassembled WGS sequence"/>
</dbReference>
<keyword evidence="3" id="KW-1185">Reference proteome</keyword>
<dbReference type="GeneID" id="90075892"/>
<feature type="coiled-coil region" evidence="1">
    <location>
        <begin position="167"/>
        <end position="204"/>
    </location>
</feature>
<evidence type="ECO:0000256" key="1">
    <source>
        <dbReference type="SAM" id="Coils"/>
    </source>
</evidence>
<comment type="caution">
    <text evidence="2">The sequence shown here is derived from an EMBL/GenBank/DDBJ whole genome shotgun (WGS) entry which is preliminary data.</text>
</comment>
<accession>A0AAV5QSR5</accession>
<gene>
    <name evidence="2" type="ORF">DASC09_052420</name>
</gene>
<dbReference type="AlphaFoldDB" id="A0AAV5QSR5"/>
<organism evidence="2 3">
    <name type="scientific">Saccharomycopsis crataegensis</name>
    <dbReference type="NCBI Taxonomy" id="43959"/>
    <lineage>
        <taxon>Eukaryota</taxon>
        <taxon>Fungi</taxon>
        <taxon>Dikarya</taxon>
        <taxon>Ascomycota</taxon>
        <taxon>Saccharomycotina</taxon>
        <taxon>Saccharomycetes</taxon>
        <taxon>Saccharomycopsidaceae</taxon>
        <taxon>Saccharomycopsis</taxon>
    </lineage>
</organism>
<dbReference type="EMBL" id="BTFZ01000013">
    <property type="protein sequence ID" value="GMM37917.1"/>
    <property type="molecule type" value="Genomic_DNA"/>
</dbReference>
<keyword evidence="1" id="KW-0175">Coiled coil</keyword>
<proteinExistence type="predicted"/>